<keyword evidence="6 12" id="KW-0812">Transmembrane</keyword>
<keyword evidence="9 12" id="KW-0472">Membrane</keyword>
<dbReference type="AlphaFoldDB" id="A0A1I4U6X0"/>
<dbReference type="Gene3D" id="3.30.420.380">
    <property type="match status" value="1"/>
</dbReference>
<reference evidence="16" key="1">
    <citation type="submission" date="2016-10" db="EMBL/GenBank/DDBJ databases">
        <authorList>
            <person name="Varghese N."/>
            <person name="Submissions S."/>
        </authorList>
    </citation>
    <scope>NUCLEOTIDE SEQUENCE [LARGE SCALE GENOMIC DNA]</scope>
    <source>
        <strain evidence="16">DSM 24213</strain>
    </source>
</reference>
<dbReference type="Pfam" id="PF05134">
    <property type="entry name" value="T2SSL"/>
    <property type="match status" value="1"/>
</dbReference>
<feature type="region of interest" description="Disordered" evidence="11">
    <location>
        <begin position="388"/>
        <end position="409"/>
    </location>
</feature>
<evidence type="ECO:0000259" key="14">
    <source>
        <dbReference type="Pfam" id="PF12693"/>
    </source>
</evidence>
<evidence type="ECO:0000256" key="11">
    <source>
        <dbReference type="SAM" id="MobiDB-lite"/>
    </source>
</evidence>
<dbReference type="InterPro" id="IPR024230">
    <property type="entry name" value="GspL_cyto_dom"/>
</dbReference>
<dbReference type="EMBL" id="FOUI01000018">
    <property type="protein sequence ID" value="SFM84744.1"/>
    <property type="molecule type" value="Genomic_DNA"/>
</dbReference>
<keyword evidence="5" id="KW-0997">Cell inner membrane</keyword>
<dbReference type="SUPFAM" id="SSF53067">
    <property type="entry name" value="Actin-like ATPase domain"/>
    <property type="match status" value="1"/>
</dbReference>
<sequence>MLIVLMPERLPAAGQDAAPLPWWQLDGDGMVAACGCDTLVLLGQKYPGMPLRLLAPAGSVALLRVDLPSRRPAAIRAALPYALEEQLSQELDEVHLVAGPRREDGRLLAAVVDRQLLQGWLELVTRAGMRATALVPVALLFERWREPQQLVLLPANWPQAEGALLALVPGQEAQLVESSLLGLWLPRTLAQLGEPAPDVVALGCDLSAAGLPAGVSLQQQTAVDMQHWLQPMRNKVPLNLLTGDFAVREQSASWQRLRPLAWVAVLLLALGWLQLAAETWLLERQRMQTADAIDALFDTTLPGSTRVMPVEQFRQLLGASASNSQSKPGMGNLLYDVLDTLRQQPRVTLKQLRASGSELEMELELGSYAELEALREALAGRGTLQEQLQGADSAGESVSARLRVSRRGT</sequence>
<feature type="domain" description="GspL cytoplasmic actin-ATPase-like" evidence="13">
    <location>
        <begin position="44"/>
        <end position="246"/>
    </location>
</feature>
<dbReference type="InterPro" id="IPR043129">
    <property type="entry name" value="ATPase_NBD"/>
</dbReference>
<dbReference type="InterPro" id="IPR025691">
    <property type="entry name" value="GspL_pp_dom"/>
</dbReference>
<dbReference type="Gene3D" id="3.30.1360.100">
    <property type="entry name" value="General secretion pathway protein M, EpsM"/>
    <property type="match status" value="1"/>
</dbReference>
<keyword evidence="7 10" id="KW-0653">Protein transport</keyword>
<dbReference type="GO" id="GO:0005886">
    <property type="term" value="C:plasma membrane"/>
    <property type="evidence" value="ECO:0007669"/>
    <property type="project" value="UniProtKB-SubCell"/>
</dbReference>
<dbReference type="Proteomes" id="UP000243629">
    <property type="component" value="Unassembled WGS sequence"/>
</dbReference>
<keyword evidence="16" id="KW-1185">Reference proteome</keyword>
<dbReference type="STRING" id="1720063.SAMN05216217_11834"/>
<feature type="transmembrane region" description="Helical" evidence="12">
    <location>
        <begin position="260"/>
        <end position="277"/>
    </location>
</feature>
<keyword evidence="8 12" id="KW-1133">Transmembrane helix</keyword>
<comment type="similarity">
    <text evidence="2 10">Belongs to the GSP L family.</text>
</comment>
<accession>A0A1I4U6X0</accession>
<organism evidence="15 16">
    <name type="scientific">Halopseudomonas yangmingensis</name>
    <dbReference type="NCBI Taxonomy" id="1720063"/>
    <lineage>
        <taxon>Bacteria</taxon>
        <taxon>Pseudomonadati</taxon>
        <taxon>Pseudomonadota</taxon>
        <taxon>Gammaproteobacteria</taxon>
        <taxon>Pseudomonadales</taxon>
        <taxon>Pseudomonadaceae</taxon>
        <taxon>Halopseudomonas</taxon>
    </lineage>
</organism>
<evidence type="ECO:0000256" key="2">
    <source>
        <dbReference type="ARBA" id="ARBA00005318"/>
    </source>
</evidence>
<gene>
    <name evidence="15" type="ORF">SAMN05216217_11834</name>
</gene>
<evidence type="ECO:0000313" key="16">
    <source>
        <dbReference type="Proteomes" id="UP000243629"/>
    </source>
</evidence>
<comment type="subcellular location">
    <subcellularLocation>
        <location evidence="1">Cell inner membrane</location>
        <topology evidence="1">Single-pass membrane protein</topology>
    </subcellularLocation>
</comment>
<evidence type="ECO:0000313" key="15">
    <source>
        <dbReference type="EMBL" id="SFM84744.1"/>
    </source>
</evidence>
<evidence type="ECO:0000259" key="13">
    <source>
        <dbReference type="Pfam" id="PF05134"/>
    </source>
</evidence>
<evidence type="ECO:0000256" key="1">
    <source>
        <dbReference type="ARBA" id="ARBA00004377"/>
    </source>
</evidence>
<evidence type="ECO:0000256" key="12">
    <source>
        <dbReference type="SAM" id="Phobius"/>
    </source>
</evidence>
<dbReference type="GO" id="GO:0015627">
    <property type="term" value="C:type II protein secretion system complex"/>
    <property type="evidence" value="ECO:0007669"/>
    <property type="project" value="InterPro"/>
</dbReference>
<keyword evidence="4" id="KW-1003">Cell membrane</keyword>
<proteinExistence type="inferred from homology"/>
<name>A0A1I4U6X0_9GAMM</name>
<comment type="function">
    <text evidence="10">Inner membrane component of the type II secretion system required for the energy-dependent secretion of extracellular factors such as proteases and toxins from the periplasm.</text>
</comment>
<feature type="domain" description="GspL periplasmic" evidence="14">
    <location>
        <begin position="251"/>
        <end position="406"/>
    </location>
</feature>
<evidence type="ECO:0000256" key="8">
    <source>
        <dbReference type="ARBA" id="ARBA00022989"/>
    </source>
</evidence>
<dbReference type="RefSeq" id="WP_177197291.1">
    <property type="nucleotide sequence ID" value="NZ_FOUI01000018.1"/>
</dbReference>
<dbReference type="Pfam" id="PF12693">
    <property type="entry name" value="GspL_C"/>
    <property type="match status" value="1"/>
</dbReference>
<evidence type="ECO:0000256" key="7">
    <source>
        <dbReference type="ARBA" id="ARBA00022927"/>
    </source>
</evidence>
<evidence type="ECO:0000256" key="3">
    <source>
        <dbReference type="ARBA" id="ARBA00022448"/>
    </source>
</evidence>
<dbReference type="PIRSF" id="PIRSF015761">
    <property type="entry name" value="Protein_L"/>
    <property type="match status" value="1"/>
</dbReference>
<evidence type="ECO:0000256" key="9">
    <source>
        <dbReference type="ARBA" id="ARBA00023136"/>
    </source>
</evidence>
<dbReference type="GO" id="GO:0015628">
    <property type="term" value="P:protein secretion by the type II secretion system"/>
    <property type="evidence" value="ECO:0007669"/>
    <property type="project" value="InterPro"/>
</dbReference>
<dbReference type="GO" id="GO:0009276">
    <property type="term" value="C:Gram-negative-bacterium-type cell wall"/>
    <property type="evidence" value="ECO:0007669"/>
    <property type="project" value="InterPro"/>
</dbReference>
<evidence type="ECO:0000256" key="6">
    <source>
        <dbReference type="ARBA" id="ARBA00022692"/>
    </source>
</evidence>
<dbReference type="NCBIfam" id="TIGR01709">
    <property type="entry name" value="typeII_sec_gspL"/>
    <property type="match status" value="1"/>
</dbReference>
<dbReference type="CDD" id="cd24017">
    <property type="entry name" value="ASKHA_T2SSL_N"/>
    <property type="match status" value="1"/>
</dbReference>
<dbReference type="InterPro" id="IPR007812">
    <property type="entry name" value="T2SS_protein-GspL"/>
</dbReference>
<evidence type="ECO:0000256" key="5">
    <source>
        <dbReference type="ARBA" id="ARBA00022519"/>
    </source>
</evidence>
<protein>
    <recommendedName>
        <fullName evidence="10">Type II secretion system protein L</fullName>
        <shortName evidence="10">T2SS protein L</shortName>
    </recommendedName>
</protein>
<evidence type="ECO:0000256" key="4">
    <source>
        <dbReference type="ARBA" id="ARBA00022475"/>
    </source>
</evidence>
<evidence type="ECO:0000256" key="10">
    <source>
        <dbReference type="PIRNR" id="PIRNR015761"/>
    </source>
</evidence>
<keyword evidence="3 10" id="KW-0813">Transport</keyword>